<evidence type="ECO:0000313" key="1">
    <source>
        <dbReference type="EMBL" id="SDR54845.1"/>
    </source>
</evidence>
<organism evidence="1 2">
    <name type="scientific">Paraburkholderia fungorum</name>
    <dbReference type="NCBI Taxonomy" id="134537"/>
    <lineage>
        <taxon>Bacteria</taxon>
        <taxon>Pseudomonadati</taxon>
        <taxon>Pseudomonadota</taxon>
        <taxon>Betaproteobacteria</taxon>
        <taxon>Burkholderiales</taxon>
        <taxon>Burkholderiaceae</taxon>
        <taxon>Paraburkholderia</taxon>
    </lineage>
</organism>
<evidence type="ECO:0000313" key="2">
    <source>
        <dbReference type="Proteomes" id="UP000183487"/>
    </source>
</evidence>
<dbReference type="AlphaFoldDB" id="A0A1H1JYY0"/>
<accession>A0A1H1JYY0</accession>
<dbReference type="Proteomes" id="UP000183487">
    <property type="component" value="Unassembled WGS sequence"/>
</dbReference>
<evidence type="ECO:0008006" key="3">
    <source>
        <dbReference type="Google" id="ProtNLM"/>
    </source>
</evidence>
<sequence length="154" mass="16881">MAKPIPFSRNPQAARARRAKALLLPMKREAVDELSLQVHIALDAMGRGRGYPGAAQILTQAMIVTGFIAEAGYGSATFEQMRSAEQAISAAFDRGRDTGVWMLDEDAFAQFATIATTYDFQLQRAPLSVIAEASDRLDRFRAGESIDQSTRRQA</sequence>
<dbReference type="EMBL" id="FNKP01000004">
    <property type="protein sequence ID" value="SDR54845.1"/>
    <property type="molecule type" value="Genomic_DNA"/>
</dbReference>
<dbReference type="OrthoDB" id="9111521at2"/>
<proteinExistence type="predicted"/>
<name>A0A1H1JYY0_9BURK</name>
<reference evidence="2" key="1">
    <citation type="submission" date="2016-10" db="EMBL/GenBank/DDBJ databases">
        <authorList>
            <person name="Varghese N."/>
        </authorList>
    </citation>
    <scope>NUCLEOTIDE SEQUENCE [LARGE SCALE GENOMIC DNA]</scope>
    <source>
        <strain evidence="2">GAS106B</strain>
    </source>
</reference>
<protein>
    <recommendedName>
        <fullName evidence="3">Fis family transcriptional regulator</fullName>
    </recommendedName>
</protein>
<keyword evidence="2" id="KW-1185">Reference proteome</keyword>
<gene>
    <name evidence="1" type="ORF">SAMN05443245_7521</name>
</gene>
<dbReference type="RefSeq" id="WP_074774365.1">
    <property type="nucleotide sequence ID" value="NZ_FNKP01000004.1"/>
</dbReference>